<sequence length="46" mass="5426">MYRLLTSVVARRICCRRCVSVPDSTCNLQSNKCFVFSCDIYEYIRL</sequence>
<proteinExistence type="predicted"/>
<dbReference type="EMBL" id="GBRH01207531">
    <property type="protein sequence ID" value="JAD90364.1"/>
    <property type="molecule type" value="Transcribed_RNA"/>
</dbReference>
<reference evidence="1" key="2">
    <citation type="journal article" date="2015" name="Data Brief">
        <title>Shoot transcriptome of the giant reed, Arundo donax.</title>
        <authorList>
            <person name="Barrero R.A."/>
            <person name="Guerrero F.D."/>
            <person name="Moolhuijzen P."/>
            <person name="Goolsby J.A."/>
            <person name="Tidwell J."/>
            <person name="Bellgard S.E."/>
            <person name="Bellgard M.I."/>
        </authorList>
    </citation>
    <scope>NUCLEOTIDE SEQUENCE</scope>
    <source>
        <tissue evidence="1">Shoot tissue taken approximately 20 cm above the soil surface</tissue>
    </source>
</reference>
<organism evidence="1">
    <name type="scientific">Arundo donax</name>
    <name type="common">Giant reed</name>
    <name type="synonym">Donax arundinaceus</name>
    <dbReference type="NCBI Taxonomy" id="35708"/>
    <lineage>
        <taxon>Eukaryota</taxon>
        <taxon>Viridiplantae</taxon>
        <taxon>Streptophyta</taxon>
        <taxon>Embryophyta</taxon>
        <taxon>Tracheophyta</taxon>
        <taxon>Spermatophyta</taxon>
        <taxon>Magnoliopsida</taxon>
        <taxon>Liliopsida</taxon>
        <taxon>Poales</taxon>
        <taxon>Poaceae</taxon>
        <taxon>PACMAD clade</taxon>
        <taxon>Arundinoideae</taxon>
        <taxon>Arundineae</taxon>
        <taxon>Arundo</taxon>
    </lineage>
</organism>
<evidence type="ECO:0000313" key="1">
    <source>
        <dbReference type="EMBL" id="JAD90364.1"/>
    </source>
</evidence>
<protein>
    <submittedName>
        <fullName evidence="1">Uncharacterized protein</fullName>
    </submittedName>
</protein>
<reference evidence="1" key="1">
    <citation type="submission" date="2014-09" db="EMBL/GenBank/DDBJ databases">
        <authorList>
            <person name="Magalhaes I.L.F."/>
            <person name="Oliveira U."/>
            <person name="Santos F.R."/>
            <person name="Vidigal T.H.D.A."/>
            <person name="Brescovit A.D."/>
            <person name="Santos A.J."/>
        </authorList>
    </citation>
    <scope>NUCLEOTIDE SEQUENCE</scope>
    <source>
        <tissue evidence="1">Shoot tissue taken approximately 20 cm above the soil surface</tissue>
    </source>
</reference>
<name>A0A0A9DP53_ARUDO</name>
<dbReference type="AlphaFoldDB" id="A0A0A9DP53"/>
<accession>A0A0A9DP53</accession>